<accession>A0A8C3HEE5</accession>
<reference evidence="1" key="1">
    <citation type="submission" date="2025-08" db="UniProtKB">
        <authorList>
            <consortium name="Ensembl"/>
        </authorList>
    </citation>
    <scope>IDENTIFICATION</scope>
</reference>
<evidence type="ECO:0000313" key="1">
    <source>
        <dbReference type="Ensembl" id="ENSCPBP00000016840.1"/>
    </source>
</evidence>
<protein>
    <submittedName>
        <fullName evidence="1">Uncharacterized protein</fullName>
    </submittedName>
</protein>
<dbReference type="Proteomes" id="UP000694380">
    <property type="component" value="Unplaced"/>
</dbReference>
<proteinExistence type="predicted"/>
<dbReference type="Ensembl" id="ENSCPBT00000019911.1">
    <property type="protein sequence ID" value="ENSCPBP00000016840.1"/>
    <property type="gene ID" value="ENSCPBG00000012388.1"/>
</dbReference>
<evidence type="ECO:0000313" key="2">
    <source>
        <dbReference type="Proteomes" id="UP000694380"/>
    </source>
</evidence>
<dbReference type="AlphaFoldDB" id="A0A8C3HEE5"/>
<reference evidence="1" key="2">
    <citation type="submission" date="2025-09" db="UniProtKB">
        <authorList>
            <consortium name="Ensembl"/>
        </authorList>
    </citation>
    <scope>IDENTIFICATION</scope>
</reference>
<dbReference type="GeneTree" id="ENSGT01150000290613"/>
<keyword evidence="2" id="KW-1185">Reference proteome</keyword>
<name>A0A8C3HEE5_CHRPI</name>
<organism evidence="1 2">
    <name type="scientific">Chrysemys picta bellii</name>
    <name type="common">Western painted turtle</name>
    <name type="synonym">Emys bellii</name>
    <dbReference type="NCBI Taxonomy" id="8478"/>
    <lineage>
        <taxon>Eukaryota</taxon>
        <taxon>Metazoa</taxon>
        <taxon>Chordata</taxon>
        <taxon>Craniata</taxon>
        <taxon>Vertebrata</taxon>
        <taxon>Euteleostomi</taxon>
        <taxon>Archelosauria</taxon>
        <taxon>Testudinata</taxon>
        <taxon>Testudines</taxon>
        <taxon>Cryptodira</taxon>
        <taxon>Durocryptodira</taxon>
        <taxon>Testudinoidea</taxon>
        <taxon>Emydidae</taxon>
        <taxon>Chrysemys</taxon>
    </lineage>
</organism>
<sequence>MPKPPVLPPCCPASLGYVAEPCSLAGQLHQHATEGRLKKAKRLLKRGKAPQ</sequence>